<proteinExistence type="predicted"/>
<name>A0ACC7P6L3_9BACL</name>
<keyword evidence="2" id="KW-1185">Reference proteome</keyword>
<evidence type="ECO:0000313" key="2">
    <source>
        <dbReference type="Proteomes" id="UP001631969"/>
    </source>
</evidence>
<sequence>MPAKVSILIPFYNCPYVDRAIESALQQTYPDVEVIVIDDGSTKHVPLIKPYTKHIRYIRKPNGGTASALNRGIRLAGGTYISWLSSDDVYYPDKLESQIAFMEERKAEASFSNFDLIDETGNMIKTAAAAKFSNTLELLRHMLWGNPINGCTVVVFRSLLVKFQLFNEKLPYTHDFDMWYRLLVAGTDFHFMDKSTVQYRKHVQASSVLHMEQVEQEANSTRAQYEEQVIARMIELQ</sequence>
<gene>
    <name evidence="1" type="ORF">ACI1P1_23390</name>
</gene>
<organism evidence="1 2">
    <name type="scientific">Paenibacillus mesotrionivorans</name>
    <dbReference type="NCBI Taxonomy" id="3160968"/>
    <lineage>
        <taxon>Bacteria</taxon>
        <taxon>Bacillati</taxon>
        <taxon>Bacillota</taxon>
        <taxon>Bacilli</taxon>
        <taxon>Bacillales</taxon>
        <taxon>Paenibacillaceae</taxon>
        <taxon>Paenibacillus</taxon>
    </lineage>
</organism>
<reference evidence="1" key="1">
    <citation type="submission" date="2024-12" db="EMBL/GenBank/DDBJ databases">
        <authorList>
            <person name="Wu N."/>
        </authorList>
    </citation>
    <scope>NUCLEOTIDE SEQUENCE</scope>
    <source>
        <strain evidence="1">P15</strain>
    </source>
</reference>
<protein>
    <submittedName>
        <fullName evidence="1">Glycosyltransferase</fullName>
        <ecNumber evidence="1">2.4.-.-</ecNumber>
    </submittedName>
</protein>
<accession>A0ACC7P6L3</accession>
<dbReference type="EMBL" id="JBJURJ010000017">
    <property type="protein sequence ID" value="MFM9331244.1"/>
    <property type="molecule type" value="Genomic_DNA"/>
</dbReference>
<evidence type="ECO:0000313" key="1">
    <source>
        <dbReference type="EMBL" id="MFM9331244.1"/>
    </source>
</evidence>
<dbReference type="Proteomes" id="UP001631969">
    <property type="component" value="Unassembled WGS sequence"/>
</dbReference>
<keyword evidence="1" id="KW-0808">Transferase</keyword>
<dbReference type="EC" id="2.4.-.-" evidence="1"/>
<comment type="caution">
    <text evidence="1">The sequence shown here is derived from an EMBL/GenBank/DDBJ whole genome shotgun (WGS) entry which is preliminary data.</text>
</comment>
<keyword evidence="1" id="KW-0328">Glycosyltransferase</keyword>